<keyword evidence="1 2" id="KW-0175">Coiled coil</keyword>
<dbReference type="EMBL" id="CAAE01015019">
    <property type="protein sequence ID" value="CAG10573.1"/>
    <property type="molecule type" value="Genomic_DNA"/>
</dbReference>
<gene>
    <name evidence="4" type="ORF">GSTENG00032258001</name>
</gene>
<dbReference type="KEGG" id="tng:GSTEN00032258G001"/>
<evidence type="ECO:0000259" key="3">
    <source>
        <dbReference type="Pfam" id="PF13863"/>
    </source>
</evidence>
<feature type="coiled-coil region" evidence="2">
    <location>
        <begin position="48"/>
        <end position="149"/>
    </location>
</feature>
<reference evidence="4" key="1">
    <citation type="journal article" date="2004" name="Nature">
        <title>Genome duplication in the teleost fish Tetraodon nigroviridis reveals the early vertebrate proto-karyotype.</title>
        <authorList>
            <person name="Jaillon O."/>
            <person name="Aury J.-M."/>
            <person name="Brunet F."/>
            <person name="Petit J.-L."/>
            <person name="Stange-Thomann N."/>
            <person name="Mauceli E."/>
            <person name="Bouneau L."/>
            <person name="Fischer C."/>
            <person name="Ozouf-Costaz C."/>
            <person name="Bernot A."/>
            <person name="Nicaud S."/>
            <person name="Jaffe D."/>
            <person name="Fisher S."/>
            <person name="Lutfalla G."/>
            <person name="Dossat C."/>
            <person name="Segurens B."/>
            <person name="Dasilva C."/>
            <person name="Salanoubat M."/>
            <person name="Levy M."/>
            <person name="Boudet N."/>
            <person name="Castellano S."/>
            <person name="Anthouard V."/>
            <person name="Jubin C."/>
            <person name="Castelli V."/>
            <person name="Katinka M."/>
            <person name="Vacherie B."/>
            <person name="Biemont C."/>
            <person name="Skalli Z."/>
            <person name="Cattolico L."/>
            <person name="Poulain J."/>
            <person name="De Berardinis V."/>
            <person name="Cruaud C."/>
            <person name="Duprat S."/>
            <person name="Brottier P."/>
            <person name="Coutanceau J.-P."/>
            <person name="Gouzy J."/>
            <person name="Parra G."/>
            <person name="Lardier G."/>
            <person name="Chapple C."/>
            <person name="McKernan K.J."/>
            <person name="McEwan P."/>
            <person name="Bosak S."/>
            <person name="Kellis M."/>
            <person name="Volff J.-N."/>
            <person name="Guigo R."/>
            <person name="Zody M.C."/>
            <person name="Mesirov J."/>
            <person name="Lindblad-Toh K."/>
            <person name="Birren B."/>
            <person name="Nusbaum C."/>
            <person name="Kahn D."/>
            <person name="Robinson-Rechavi M."/>
            <person name="Laudet V."/>
            <person name="Schachter V."/>
            <person name="Quetier F."/>
            <person name="Saurin W."/>
            <person name="Scarpelli C."/>
            <person name="Wincker P."/>
            <person name="Lander E.S."/>
            <person name="Weissenbach J."/>
            <person name="Roest Crollius H."/>
        </authorList>
    </citation>
    <scope>NUCLEOTIDE SEQUENCE [LARGE SCALE GENOMIC DNA]</scope>
</reference>
<feature type="domain" description="DUF4200" evidence="3">
    <location>
        <begin position="50"/>
        <end position="164"/>
    </location>
</feature>
<protein>
    <submittedName>
        <fullName evidence="4">(spotted green pufferfish) hypothetical protein</fullName>
    </submittedName>
</protein>
<organism evidence="4">
    <name type="scientific">Tetraodon nigroviridis</name>
    <name type="common">Spotted green pufferfish</name>
    <name type="synonym">Chelonodon nigroviridis</name>
    <dbReference type="NCBI Taxonomy" id="99883"/>
    <lineage>
        <taxon>Eukaryota</taxon>
        <taxon>Metazoa</taxon>
        <taxon>Chordata</taxon>
        <taxon>Craniata</taxon>
        <taxon>Vertebrata</taxon>
        <taxon>Euteleostomi</taxon>
        <taxon>Actinopterygii</taxon>
        <taxon>Neopterygii</taxon>
        <taxon>Teleostei</taxon>
        <taxon>Neoteleostei</taxon>
        <taxon>Acanthomorphata</taxon>
        <taxon>Eupercaria</taxon>
        <taxon>Tetraodontiformes</taxon>
        <taxon>Tetradontoidea</taxon>
        <taxon>Tetraodontidae</taxon>
        <taxon>Tetraodon</taxon>
    </lineage>
</organism>
<comment type="caution">
    <text evidence="4">The sequence shown here is derived from an EMBL/GenBank/DDBJ whole genome shotgun (WGS) entry which is preliminary data.</text>
</comment>
<dbReference type="GO" id="GO:0005856">
    <property type="term" value="C:cytoskeleton"/>
    <property type="evidence" value="ECO:0007669"/>
    <property type="project" value="UniProtKB-ARBA"/>
</dbReference>
<accession>Q4RM09</accession>
<evidence type="ECO:0000256" key="1">
    <source>
        <dbReference type="ARBA" id="ARBA00023054"/>
    </source>
</evidence>
<evidence type="ECO:0000256" key="2">
    <source>
        <dbReference type="SAM" id="Coils"/>
    </source>
</evidence>
<evidence type="ECO:0000313" key="4">
    <source>
        <dbReference type="EMBL" id="CAG10573.1"/>
    </source>
</evidence>
<dbReference type="OrthoDB" id="2134857at2759"/>
<reference evidence="4" key="2">
    <citation type="submission" date="2004-02" db="EMBL/GenBank/DDBJ databases">
        <authorList>
            <consortium name="Genoscope"/>
            <consortium name="Whitehead Institute Centre for Genome Research"/>
        </authorList>
    </citation>
    <scope>NUCLEOTIDE SEQUENCE</scope>
</reference>
<dbReference type="InterPro" id="IPR025252">
    <property type="entry name" value="DUF4200"/>
</dbReference>
<dbReference type="PANTHER" id="PTHR21683:SF18">
    <property type="entry name" value="COILED-COIL DOMAIN-CONTAINING PROTEIN 42 HOMOLOG"/>
    <property type="match status" value="1"/>
</dbReference>
<dbReference type="Pfam" id="PF13863">
    <property type="entry name" value="DUF4200"/>
    <property type="match status" value="1"/>
</dbReference>
<proteinExistence type="predicted"/>
<feature type="coiled-coil region" evidence="2">
    <location>
        <begin position="187"/>
        <end position="260"/>
    </location>
</feature>
<dbReference type="AlphaFoldDB" id="Q4RM09"/>
<sequence>MASCSLPRLESGDPRLKLTLQDRVRNVFVTHSDTRHEQEEKVKYTPVVKEKKAELDQVDEQLKWKRDEFKSRMEDLAHRRSELQLKQQQNKETVMRFEKFVADNEAKRSRALKKYEAAQEENVSKQSHIEELTEELERLKVRQQVLKKKIQKHKIYEDYLLKTLDYFPSTYLDHGSRPSVMSIIRRHEALSVTNQELRRRLGHAEQEVDKGSQQLQSMKREHNVKKLMGIKELSELQGEFDSLKEENEQMEDQLATEHGLSREKVWQQVSLGRDRRGDLPVFWNCCHAPSRLRLRSLAGCSWPSTTLQSSVTSLHADLCRT</sequence>
<name>Q4RM09_TETNG</name>
<dbReference type="PANTHER" id="PTHR21683">
    <property type="entry name" value="COILED-COIL DOMAIN-CONTAINING PROTEIN 42 LIKE-2-LIKE-RELATED"/>
    <property type="match status" value="1"/>
</dbReference>
<dbReference type="InterPro" id="IPR051147">
    <property type="entry name" value="CFAP_domain-containing"/>
</dbReference>